<comment type="subcellular location">
    <subcellularLocation>
        <location evidence="1">Cell membrane</location>
        <topology evidence="1">Multi-pass membrane protein</topology>
    </subcellularLocation>
</comment>
<feature type="transmembrane region" description="Helical" evidence="7">
    <location>
        <begin position="20"/>
        <end position="39"/>
    </location>
</feature>
<evidence type="ECO:0000313" key="9">
    <source>
        <dbReference type="Proteomes" id="UP000295096"/>
    </source>
</evidence>
<organism evidence="8 9">
    <name type="scientific">Dankookia rubra</name>
    <dbReference type="NCBI Taxonomy" id="1442381"/>
    <lineage>
        <taxon>Bacteria</taxon>
        <taxon>Pseudomonadati</taxon>
        <taxon>Pseudomonadota</taxon>
        <taxon>Alphaproteobacteria</taxon>
        <taxon>Acetobacterales</taxon>
        <taxon>Roseomonadaceae</taxon>
        <taxon>Dankookia</taxon>
    </lineage>
</organism>
<dbReference type="InterPro" id="IPR011743">
    <property type="entry name" value="Caa3_sub_IV"/>
</dbReference>
<feature type="transmembrane region" description="Helical" evidence="7">
    <location>
        <begin position="46"/>
        <end position="68"/>
    </location>
</feature>
<keyword evidence="5 7" id="KW-0472">Membrane</keyword>
<name>A0A4V3A9X0_9PROT</name>
<evidence type="ECO:0000256" key="2">
    <source>
        <dbReference type="ARBA" id="ARBA00022475"/>
    </source>
</evidence>
<keyword evidence="9" id="KW-1185">Reference proteome</keyword>
<evidence type="ECO:0000256" key="4">
    <source>
        <dbReference type="ARBA" id="ARBA00022989"/>
    </source>
</evidence>
<evidence type="ECO:0000256" key="3">
    <source>
        <dbReference type="ARBA" id="ARBA00022692"/>
    </source>
</evidence>
<dbReference type="InterPro" id="IPR005171">
    <property type="entry name" value="Cyt_c_oxidase_su4_prok"/>
</dbReference>
<dbReference type="EMBL" id="SMSJ01000030">
    <property type="protein sequence ID" value="TDH60895.1"/>
    <property type="molecule type" value="Genomic_DNA"/>
</dbReference>
<evidence type="ECO:0000313" key="8">
    <source>
        <dbReference type="EMBL" id="TDH60895.1"/>
    </source>
</evidence>
<feature type="region of interest" description="Disordered" evidence="6">
    <location>
        <begin position="75"/>
        <end position="98"/>
    </location>
</feature>
<accession>A0A4V3A9X0</accession>
<evidence type="ECO:0000256" key="5">
    <source>
        <dbReference type="ARBA" id="ARBA00023136"/>
    </source>
</evidence>
<dbReference type="Proteomes" id="UP000295096">
    <property type="component" value="Unassembled WGS sequence"/>
</dbReference>
<dbReference type="NCBIfam" id="TIGR02229">
    <property type="entry name" value="caa3_sub_IV"/>
    <property type="match status" value="1"/>
</dbReference>
<proteinExistence type="predicted"/>
<keyword evidence="4 7" id="KW-1133">Transmembrane helix</keyword>
<evidence type="ECO:0000256" key="7">
    <source>
        <dbReference type="SAM" id="Phobius"/>
    </source>
</evidence>
<evidence type="ECO:0000256" key="1">
    <source>
        <dbReference type="ARBA" id="ARBA00004651"/>
    </source>
</evidence>
<evidence type="ECO:0000256" key="6">
    <source>
        <dbReference type="SAM" id="MobiDB-lite"/>
    </source>
</evidence>
<gene>
    <name evidence="8" type="ORF">E2C06_19850</name>
</gene>
<dbReference type="GO" id="GO:0005886">
    <property type="term" value="C:plasma membrane"/>
    <property type="evidence" value="ECO:0007669"/>
    <property type="project" value="UniProtKB-SubCell"/>
</dbReference>
<keyword evidence="2" id="KW-1003">Cell membrane</keyword>
<dbReference type="AlphaFoldDB" id="A0A4V3A9X0"/>
<sequence length="98" mass="10532">MVLLVATLVGAYLELGRFNLVLSLGIAVAKAALVVVFFMQLKRPDPLLRLAACAGLVFLAFMFTLTYADVLTRAPPTQPGTVMPRSIPDRPAAGQRAF</sequence>
<protein>
    <submittedName>
        <fullName evidence="8">Oxidase</fullName>
    </submittedName>
</protein>
<comment type="caution">
    <text evidence="8">The sequence shown here is derived from an EMBL/GenBank/DDBJ whole genome shotgun (WGS) entry which is preliminary data.</text>
</comment>
<dbReference type="Pfam" id="PF03626">
    <property type="entry name" value="COX4_pro"/>
    <property type="match status" value="1"/>
</dbReference>
<keyword evidence="3 7" id="KW-0812">Transmembrane</keyword>
<reference evidence="8 9" key="1">
    <citation type="journal article" date="2016" name="J. Microbiol.">
        <title>Dankookia rubra gen. nov., sp. nov., an alphaproteobacterium isolated from sediment of a shallow stream.</title>
        <authorList>
            <person name="Kim W.H."/>
            <person name="Kim D.H."/>
            <person name="Kang K."/>
            <person name="Ahn T.Y."/>
        </authorList>
    </citation>
    <scope>NUCLEOTIDE SEQUENCE [LARGE SCALE GENOMIC DNA]</scope>
    <source>
        <strain evidence="8 9">JCM30602</strain>
    </source>
</reference>
<dbReference type="OrthoDB" id="7274139at2"/>